<proteinExistence type="inferred from homology"/>
<keyword evidence="6 8" id="KW-1133">Transmembrane helix</keyword>
<feature type="transmembrane region" description="Helical" evidence="8">
    <location>
        <begin position="192"/>
        <end position="209"/>
    </location>
</feature>
<comment type="function">
    <text evidence="8">A acetyltransferase, which acetylates the inositol ring of phosphatidylinositol during biosynthesis of GPI-anchor.</text>
</comment>
<evidence type="ECO:0000256" key="6">
    <source>
        <dbReference type="ARBA" id="ARBA00022989"/>
    </source>
</evidence>
<sequence length="478" mass="53491">MDRKKLHEEFVTGFTGSPISDIYSAVAICVLGILTSHFVSKNVNGSTAATKFADFIFNWACTLVCVTLYSGKHFLLATILSIVAIVAYLQCERPGKRSKHRNDMRLLKKFDKEERNNKKSKNNANRKKDTANGESETVSETTTRSKSASLVSHRDFLTIYRSAMMVITITSILAVDFPVFPRRFAKAETWGTSLMDLGVGSFVFSMGVVSARQSIKFPTQDITSDLRRSFIETINLVVLGIIRLVSLKVLDYHEHVSEYGIHWNFFFTLGFLPSLFSLLKRVPIRSVLIKAIIVAFGYELVLKNTGLLEWILTAPRTDIFSQNKEGLCSFVGYLSIFAFGNAFGLKILPAKVLLKDIIRTAFKWTVSFHIALYIVTISTEPSRRLANLPYILWVVAFNSGLLFVFALLEYLFDLKPSESHEAVNRVGNTVFVLGNLATGLINMCINTIQTTKGSGMLVLVAYQAVMMTACELLNKKTK</sequence>
<reference evidence="10 11" key="1">
    <citation type="journal article" date="2023" name="Elife">
        <title>Identification of key yeast species and microbe-microbe interactions impacting larval growth of Drosophila in the wild.</title>
        <authorList>
            <person name="Mure A."/>
            <person name="Sugiura Y."/>
            <person name="Maeda R."/>
            <person name="Honda K."/>
            <person name="Sakurai N."/>
            <person name="Takahashi Y."/>
            <person name="Watada M."/>
            <person name="Katoh T."/>
            <person name="Gotoh A."/>
            <person name="Gotoh Y."/>
            <person name="Taniguchi I."/>
            <person name="Nakamura K."/>
            <person name="Hayashi T."/>
            <person name="Katayama T."/>
            <person name="Uemura T."/>
            <person name="Hattori Y."/>
        </authorList>
    </citation>
    <scope>NUCLEOTIDE SEQUENCE [LARGE SCALE GENOMIC DNA]</scope>
    <source>
        <strain evidence="10 11">SB-73</strain>
    </source>
</reference>
<keyword evidence="8" id="KW-0808">Transferase</keyword>
<keyword evidence="8" id="KW-0012">Acyltransferase</keyword>
<comment type="similarity">
    <text evidence="3 8">Belongs to the PIGW family.</text>
</comment>
<evidence type="ECO:0000313" key="10">
    <source>
        <dbReference type="EMBL" id="GMM52005.1"/>
    </source>
</evidence>
<feature type="region of interest" description="Disordered" evidence="9">
    <location>
        <begin position="99"/>
        <end position="144"/>
    </location>
</feature>
<feature type="compositionally biased region" description="Basic and acidic residues" evidence="9">
    <location>
        <begin position="101"/>
        <end position="117"/>
    </location>
</feature>
<dbReference type="Proteomes" id="UP001362899">
    <property type="component" value="Unassembled WGS sequence"/>
</dbReference>
<dbReference type="GO" id="GO:0072659">
    <property type="term" value="P:protein localization to plasma membrane"/>
    <property type="evidence" value="ECO:0007669"/>
    <property type="project" value="TreeGrafter"/>
</dbReference>
<keyword evidence="8" id="KW-0256">Endoplasmic reticulum</keyword>
<feature type="transmembrane region" description="Helical" evidence="8">
    <location>
        <begin position="159"/>
        <end position="180"/>
    </location>
</feature>
<feature type="transmembrane region" description="Helical" evidence="8">
    <location>
        <begin position="360"/>
        <end position="378"/>
    </location>
</feature>
<dbReference type="Pfam" id="PF06423">
    <property type="entry name" value="GWT1"/>
    <property type="match status" value="1"/>
</dbReference>
<dbReference type="PANTHER" id="PTHR20661">
    <property type="entry name" value="PHOSPHATIDYLINOSITOL-GLYCAN BIOSYNTHESIS CLASS W PROTEIN"/>
    <property type="match status" value="1"/>
</dbReference>
<evidence type="ECO:0000256" key="3">
    <source>
        <dbReference type="ARBA" id="ARBA00007559"/>
    </source>
</evidence>
<feature type="transmembrane region" description="Helical" evidence="8">
    <location>
        <begin position="22"/>
        <end position="40"/>
    </location>
</feature>
<evidence type="ECO:0000256" key="1">
    <source>
        <dbReference type="ARBA" id="ARBA00004477"/>
    </source>
</evidence>
<evidence type="ECO:0000256" key="8">
    <source>
        <dbReference type="RuleBase" id="RU280819"/>
    </source>
</evidence>
<dbReference type="EMBL" id="BTGC01000008">
    <property type="protein sequence ID" value="GMM52005.1"/>
    <property type="molecule type" value="Genomic_DNA"/>
</dbReference>
<dbReference type="GO" id="GO:0005789">
    <property type="term" value="C:endoplasmic reticulum membrane"/>
    <property type="evidence" value="ECO:0007669"/>
    <property type="project" value="UniProtKB-SubCell"/>
</dbReference>
<dbReference type="PANTHER" id="PTHR20661:SF0">
    <property type="entry name" value="PHOSPHATIDYLINOSITOL-GLYCAN BIOSYNTHESIS CLASS W PROTEIN"/>
    <property type="match status" value="1"/>
</dbReference>
<feature type="transmembrane region" description="Helical" evidence="8">
    <location>
        <begin position="52"/>
        <end position="69"/>
    </location>
</feature>
<evidence type="ECO:0000256" key="2">
    <source>
        <dbReference type="ARBA" id="ARBA00004687"/>
    </source>
</evidence>
<feature type="compositionally biased region" description="Low complexity" evidence="9">
    <location>
        <begin position="134"/>
        <end position="144"/>
    </location>
</feature>
<organism evidence="10 11">
    <name type="scientific">Starmerella bacillaris</name>
    <name type="common">Yeast</name>
    <name type="synonym">Candida zemplinina</name>
    <dbReference type="NCBI Taxonomy" id="1247836"/>
    <lineage>
        <taxon>Eukaryota</taxon>
        <taxon>Fungi</taxon>
        <taxon>Dikarya</taxon>
        <taxon>Ascomycota</taxon>
        <taxon>Saccharomycotina</taxon>
        <taxon>Dipodascomycetes</taxon>
        <taxon>Dipodascales</taxon>
        <taxon>Trichomonascaceae</taxon>
        <taxon>Starmerella</taxon>
    </lineage>
</organism>
<dbReference type="PIRSF" id="PIRSF017321">
    <property type="entry name" value="GWT1"/>
    <property type="match status" value="1"/>
</dbReference>
<comment type="caution">
    <text evidence="10">The sequence shown here is derived from an EMBL/GenBank/DDBJ whole genome shotgun (WGS) entry which is preliminary data.</text>
</comment>
<dbReference type="GO" id="GO:0032216">
    <property type="term" value="F:glucosaminyl-phosphatidylinositol O-acyltransferase activity"/>
    <property type="evidence" value="ECO:0007669"/>
    <property type="project" value="TreeGrafter"/>
</dbReference>
<dbReference type="InterPro" id="IPR009447">
    <property type="entry name" value="PIGW/GWT1"/>
</dbReference>
<accession>A0AAV5RKP5</accession>
<evidence type="ECO:0000313" key="11">
    <source>
        <dbReference type="Proteomes" id="UP001362899"/>
    </source>
</evidence>
<dbReference type="EC" id="2.3.-.-" evidence="8"/>
<gene>
    <name evidence="10" type="ORF">DASB73_029680</name>
</gene>
<evidence type="ECO:0000256" key="9">
    <source>
        <dbReference type="SAM" id="MobiDB-lite"/>
    </source>
</evidence>
<evidence type="ECO:0000256" key="7">
    <source>
        <dbReference type="ARBA" id="ARBA00023136"/>
    </source>
</evidence>
<feature type="transmembrane region" description="Helical" evidence="8">
    <location>
        <begin position="261"/>
        <end position="279"/>
    </location>
</feature>
<dbReference type="AlphaFoldDB" id="A0AAV5RKP5"/>
<feature type="transmembrane region" description="Helical" evidence="8">
    <location>
        <begin position="390"/>
        <end position="408"/>
    </location>
</feature>
<comment type="pathway">
    <text evidence="2 8">Glycolipid biosynthesis; glycosylphosphatidylinositol-anchor biosynthesis.</text>
</comment>
<name>A0AAV5RKP5_STABA</name>
<dbReference type="GO" id="GO:0006506">
    <property type="term" value="P:GPI anchor biosynthetic process"/>
    <property type="evidence" value="ECO:0007669"/>
    <property type="project" value="UniProtKB-KW"/>
</dbReference>
<keyword evidence="5 8" id="KW-0812">Transmembrane</keyword>
<evidence type="ECO:0000256" key="4">
    <source>
        <dbReference type="ARBA" id="ARBA00022502"/>
    </source>
</evidence>
<comment type="subcellular location">
    <subcellularLocation>
        <location evidence="1 8">Endoplasmic reticulum membrane</location>
        <topology evidence="1 8">Multi-pass membrane protein</topology>
    </subcellularLocation>
</comment>
<keyword evidence="4 8" id="KW-0337">GPI-anchor biosynthesis</keyword>
<keyword evidence="7 8" id="KW-0472">Membrane</keyword>
<evidence type="ECO:0000256" key="5">
    <source>
        <dbReference type="ARBA" id="ARBA00022692"/>
    </source>
</evidence>
<feature type="transmembrane region" description="Helical" evidence="8">
    <location>
        <begin position="330"/>
        <end position="348"/>
    </location>
</feature>
<protein>
    <recommendedName>
        <fullName evidence="8">GPI-anchored wall transfer protein</fullName>
        <ecNumber evidence="8">2.3.-.-</ecNumber>
    </recommendedName>
</protein>
<feature type="transmembrane region" description="Helical" evidence="8">
    <location>
        <begin position="230"/>
        <end position="249"/>
    </location>
</feature>
<keyword evidence="11" id="KW-1185">Reference proteome</keyword>
<feature type="transmembrane region" description="Helical" evidence="8">
    <location>
        <begin position="429"/>
        <end position="448"/>
    </location>
</feature>